<dbReference type="InterPro" id="IPR004108">
    <property type="entry name" value="Fe_hydrogenase_lsu_C"/>
</dbReference>
<dbReference type="InterPro" id="IPR009016">
    <property type="entry name" value="Fe_hydrogenase"/>
</dbReference>
<evidence type="ECO:0000259" key="4">
    <source>
        <dbReference type="PROSITE" id="PS51379"/>
    </source>
</evidence>
<gene>
    <name evidence="5" type="ORF">P6N53_02490</name>
</gene>
<dbReference type="GO" id="GO:0051536">
    <property type="term" value="F:iron-sulfur cluster binding"/>
    <property type="evidence" value="ECO:0007669"/>
    <property type="project" value="UniProtKB-KW"/>
</dbReference>
<dbReference type="Gene3D" id="3.30.70.20">
    <property type="match status" value="2"/>
</dbReference>
<dbReference type="AlphaFoldDB" id="A0AAW7ZAG2"/>
<dbReference type="NCBIfam" id="TIGR04105">
    <property type="entry name" value="FeFe_hydrog_B1"/>
    <property type="match status" value="1"/>
</dbReference>
<dbReference type="PROSITE" id="PS51379">
    <property type="entry name" value="4FE4S_FER_2"/>
    <property type="match status" value="2"/>
</dbReference>
<keyword evidence="6" id="KW-1185">Reference proteome</keyword>
<dbReference type="SUPFAM" id="SSF53920">
    <property type="entry name" value="Fe-only hydrogenase"/>
    <property type="match status" value="1"/>
</dbReference>
<dbReference type="EMBL" id="JARPTC010000003">
    <property type="protein sequence ID" value="MDO7786089.1"/>
    <property type="molecule type" value="Genomic_DNA"/>
</dbReference>
<keyword evidence="1" id="KW-0479">Metal-binding</keyword>
<dbReference type="PANTHER" id="PTHR11615">
    <property type="entry name" value="NITRATE, FORMATE, IRON DEHYDROGENASE"/>
    <property type="match status" value="1"/>
</dbReference>
<dbReference type="InterPro" id="IPR050340">
    <property type="entry name" value="Cytosolic_Fe-S_CAF"/>
</dbReference>
<comment type="caution">
    <text evidence="5">The sequence shown here is derived from an EMBL/GenBank/DDBJ whole genome shotgun (WGS) entry which is preliminary data.</text>
</comment>
<evidence type="ECO:0000313" key="6">
    <source>
        <dbReference type="Proteomes" id="UP001172911"/>
    </source>
</evidence>
<reference evidence="5" key="1">
    <citation type="journal article" date="2023" name="J. Hazard. Mater.">
        <title>Anaerobic biodegradation of pyrene and benzo[a]pyrene by a new sulfate-reducing Desulforamulus aquiferis strain DSA.</title>
        <authorList>
            <person name="Zhang Z."/>
            <person name="Sun J."/>
            <person name="Gong X."/>
            <person name="Wang C."/>
            <person name="Wang H."/>
        </authorList>
    </citation>
    <scope>NUCLEOTIDE SEQUENCE</scope>
    <source>
        <strain evidence="5">DSA</strain>
    </source>
</reference>
<dbReference type="InterPro" id="IPR057431">
    <property type="entry name" value="LdpA_Fe-S-bd"/>
</dbReference>
<dbReference type="Pfam" id="PF25160">
    <property type="entry name" value="LdpA_Fe-S-bd"/>
    <property type="match status" value="1"/>
</dbReference>
<feature type="domain" description="4Fe-4S ferredoxin-type" evidence="4">
    <location>
        <begin position="124"/>
        <end position="154"/>
    </location>
</feature>
<dbReference type="InterPro" id="IPR017900">
    <property type="entry name" value="4Fe4S_Fe_S_CS"/>
</dbReference>
<dbReference type="Proteomes" id="UP001172911">
    <property type="component" value="Unassembled WGS sequence"/>
</dbReference>
<reference evidence="5" key="2">
    <citation type="submission" date="2023-03" db="EMBL/GenBank/DDBJ databases">
        <authorList>
            <person name="Zhang Z."/>
        </authorList>
    </citation>
    <scope>NUCLEOTIDE SEQUENCE</scope>
    <source>
        <strain evidence="5">DSA</strain>
    </source>
</reference>
<organism evidence="5 6">
    <name type="scientific">Desulforamulus aquiferis</name>
    <dbReference type="NCBI Taxonomy" id="1397668"/>
    <lineage>
        <taxon>Bacteria</taxon>
        <taxon>Bacillati</taxon>
        <taxon>Bacillota</taxon>
        <taxon>Clostridia</taxon>
        <taxon>Eubacteriales</taxon>
        <taxon>Peptococcaceae</taxon>
        <taxon>Desulforamulus</taxon>
    </lineage>
</organism>
<dbReference type="Pfam" id="PF00037">
    <property type="entry name" value="Fer4"/>
    <property type="match status" value="1"/>
</dbReference>
<feature type="domain" description="4Fe-4S ferredoxin-type" evidence="4">
    <location>
        <begin position="170"/>
        <end position="200"/>
    </location>
</feature>
<dbReference type="PROSITE" id="PS00198">
    <property type="entry name" value="4FE4S_FER_1"/>
    <property type="match status" value="1"/>
</dbReference>
<dbReference type="InterPro" id="IPR027631">
    <property type="entry name" value="Mono_FeFe_hydrog"/>
</dbReference>
<dbReference type="InterPro" id="IPR017896">
    <property type="entry name" value="4Fe4S_Fe-S-bd"/>
</dbReference>
<evidence type="ECO:0000256" key="3">
    <source>
        <dbReference type="ARBA" id="ARBA00023014"/>
    </source>
</evidence>
<proteinExistence type="predicted"/>
<accession>A0AAW7ZAG2</accession>
<evidence type="ECO:0000256" key="1">
    <source>
        <dbReference type="ARBA" id="ARBA00022723"/>
    </source>
</evidence>
<name>A0AAW7ZAG2_9FIRM</name>
<sequence>MNPVSEITKLRRDLFTSVARWALKNIGSKPSEHDIANMVKELVPDGPPRYRCCIHKERAVARERIIIALGLHNSQSDNQPITVISEACNGCSLIKYVITDACQNCVAHPCRNSCPKKSISVIQNRAYIDQNSCIECGKCARSCPYNAIVEITRPCERACAVKAIKVDDSRKAILDLGKCVSCGHCVSVCPFGAITDLSQICKVINSLYQPTQPLAAIIAPSIAGQFGPKVSPGQIKSALIKLGFNLVIEAALGADIVANHEAKELQEKTTGGLLVNSCCYPFSRTATNISPELSKHLSSSLSPMRATGKLVKDKYEGQITTIFIGPCIGKKAEATLGNEIDLVITFEELAALFIAADIDPSTQEELALKDASTKGRLFAKAGGVATAVSSQVTNIALKVASVQGLGPCITSLKSSVKDLKEGRYLFLECMACEGGCVGGPGTLVSPAAAVRALEKHS</sequence>
<evidence type="ECO:0000256" key="2">
    <source>
        <dbReference type="ARBA" id="ARBA00023004"/>
    </source>
</evidence>
<dbReference type="RefSeq" id="WP_304540914.1">
    <property type="nucleotide sequence ID" value="NZ_JARPTC010000003.1"/>
</dbReference>
<keyword evidence="2" id="KW-0408">Iron</keyword>
<evidence type="ECO:0000313" key="5">
    <source>
        <dbReference type="EMBL" id="MDO7786089.1"/>
    </source>
</evidence>
<dbReference type="GO" id="GO:0046872">
    <property type="term" value="F:metal ion binding"/>
    <property type="evidence" value="ECO:0007669"/>
    <property type="project" value="UniProtKB-KW"/>
</dbReference>
<protein>
    <submittedName>
        <fullName evidence="5">Monomeric [FeFe] hydrogenase</fullName>
    </submittedName>
</protein>
<keyword evidence="3" id="KW-0411">Iron-sulfur</keyword>
<dbReference type="Gene3D" id="3.40.950.10">
    <property type="entry name" value="Fe-only Hydrogenase (Larger Subunit), Chain L, domain 3"/>
    <property type="match status" value="1"/>
</dbReference>
<dbReference type="Pfam" id="PF02906">
    <property type="entry name" value="Fe_hyd_lg_C"/>
    <property type="match status" value="1"/>
</dbReference>
<dbReference type="SUPFAM" id="SSF54862">
    <property type="entry name" value="4Fe-4S ferredoxins"/>
    <property type="match status" value="1"/>
</dbReference>